<evidence type="ECO:0000313" key="2">
    <source>
        <dbReference type="Proteomes" id="UP000234323"/>
    </source>
</evidence>
<protein>
    <submittedName>
        <fullName evidence="1">Uncharacterized protein</fullName>
    </submittedName>
</protein>
<dbReference type="VEuPathDB" id="FungiDB:RhiirA1_438430"/>
<comment type="caution">
    <text evidence="1">The sequence shown here is derived from an EMBL/GenBank/DDBJ whole genome shotgun (WGS) entry which is preliminary data.</text>
</comment>
<dbReference type="EMBL" id="LLXI01000425">
    <property type="protein sequence ID" value="PKY45982.1"/>
    <property type="molecule type" value="Genomic_DNA"/>
</dbReference>
<evidence type="ECO:0000313" key="1">
    <source>
        <dbReference type="EMBL" id="PKY45982.1"/>
    </source>
</evidence>
<gene>
    <name evidence="1" type="ORF">RhiirA4_460732</name>
</gene>
<dbReference type="OrthoDB" id="2328224at2759"/>
<keyword evidence="2" id="KW-1185">Reference proteome</keyword>
<dbReference type="Proteomes" id="UP000234323">
    <property type="component" value="Unassembled WGS sequence"/>
</dbReference>
<name>A0A2I1GH73_9GLOM</name>
<accession>A0A2I1GH73</accession>
<organism evidence="1 2">
    <name type="scientific">Rhizophagus irregularis</name>
    <dbReference type="NCBI Taxonomy" id="588596"/>
    <lineage>
        <taxon>Eukaryota</taxon>
        <taxon>Fungi</taxon>
        <taxon>Fungi incertae sedis</taxon>
        <taxon>Mucoromycota</taxon>
        <taxon>Glomeromycotina</taxon>
        <taxon>Glomeromycetes</taxon>
        <taxon>Glomerales</taxon>
        <taxon>Glomeraceae</taxon>
        <taxon>Rhizophagus</taxon>
    </lineage>
</organism>
<reference evidence="1 2" key="1">
    <citation type="submission" date="2015-10" db="EMBL/GenBank/DDBJ databases">
        <title>Genome analyses suggest a sexual origin of heterokaryosis in a supposedly ancient asexual fungus.</title>
        <authorList>
            <person name="Ropars J."/>
            <person name="Sedzielewska K."/>
            <person name="Noel J."/>
            <person name="Charron P."/>
            <person name="Farinelli L."/>
            <person name="Marton T."/>
            <person name="Kruger M."/>
            <person name="Pelin A."/>
            <person name="Brachmann A."/>
            <person name="Corradi N."/>
        </authorList>
    </citation>
    <scope>NUCLEOTIDE SEQUENCE [LARGE SCALE GENOMIC DNA]</scope>
    <source>
        <strain evidence="1 2">A4</strain>
    </source>
</reference>
<sequence>MDDINRSTAFFYLADESALEYDNESALNLIFFYNSINKKTFDKHKDDYVLVYKQEVKKYGISEYTSKKLEVLEDEMPGAIYLPVNKSRHDSAVKSPPAKTVFAYHANQEYMV</sequence>
<dbReference type="AlphaFoldDB" id="A0A2I1GH73"/>
<proteinExistence type="predicted"/>